<dbReference type="InterPro" id="IPR032675">
    <property type="entry name" value="LRR_dom_sf"/>
</dbReference>
<keyword evidence="3 8" id="KW-0812">Transmembrane</keyword>
<dbReference type="GO" id="GO:0005524">
    <property type="term" value="F:ATP binding"/>
    <property type="evidence" value="ECO:0007669"/>
    <property type="project" value="InterPro"/>
</dbReference>
<dbReference type="Pfam" id="PF00560">
    <property type="entry name" value="LRR_1"/>
    <property type="match status" value="3"/>
</dbReference>
<dbReference type="OrthoDB" id="676979at2759"/>
<dbReference type="Gene3D" id="1.10.510.10">
    <property type="entry name" value="Transferase(Phosphotransferase) domain 1"/>
    <property type="match status" value="1"/>
</dbReference>
<dbReference type="Gene3D" id="3.30.200.20">
    <property type="entry name" value="Phosphorylase Kinase, domain 1"/>
    <property type="match status" value="1"/>
</dbReference>
<feature type="signal peptide" evidence="9">
    <location>
        <begin position="1"/>
        <end position="21"/>
    </location>
</feature>
<dbReference type="FunFam" id="3.80.10.10:FF:000155">
    <property type="entry name" value="Putative inactive leucine-rich repeat receptor-like protein kinase"/>
    <property type="match status" value="1"/>
</dbReference>
<dbReference type="FunFam" id="3.80.10.10:FF:000380">
    <property type="entry name" value="Putative inactive leucine-rich repeat receptor-like protein kinase"/>
    <property type="match status" value="1"/>
</dbReference>
<dbReference type="SMART" id="SM00369">
    <property type="entry name" value="LRR_TYP"/>
    <property type="match status" value="4"/>
</dbReference>
<evidence type="ECO:0000256" key="4">
    <source>
        <dbReference type="ARBA" id="ARBA00022737"/>
    </source>
</evidence>
<dbReference type="AlphaFoldDB" id="A0A8B8P9C2"/>
<keyword evidence="5 8" id="KW-1133">Transmembrane helix</keyword>
<accession>A0A8B8P9C2</accession>
<reference evidence="12" key="1">
    <citation type="submission" date="2025-08" db="UniProtKB">
        <authorList>
            <consortium name="RefSeq"/>
        </authorList>
    </citation>
    <scope>IDENTIFICATION</scope>
    <source>
        <tissue evidence="12">Leaf</tissue>
    </source>
</reference>
<dbReference type="GeneID" id="115741581"/>
<dbReference type="SUPFAM" id="SSF52058">
    <property type="entry name" value="L domain-like"/>
    <property type="match status" value="1"/>
</dbReference>
<evidence type="ECO:0000256" key="2">
    <source>
        <dbReference type="ARBA" id="ARBA00022614"/>
    </source>
</evidence>
<evidence type="ECO:0000256" key="5">
    <source>
        <dbReference type="ARBA" id="ARBA00022989"/>
    </source>
</evidence>
<dbReference type="Pfam" id="PF07714">
    <property type="entry name" value="PK_Tyr_Ser-Thr"/>
    <property type="match status" value="1"/>
</dbReference>
<dbReference type="InterPro" id="IPR003591">
    <property type="entry name" value="Leu-rich_rpt_typical-subtyp"/>
</dbReference>
<protein>
    <submittedName>
        <fullName evidence="12">Probable inactive leucine-rich repeat receptor-like protein kinase At3g03770</fullName>
    </submittedName>
</protein>
<evidence type="ECO:0000256" key="8">
    <source>
        <dbReference type="SAM" id="Phobius"/>
    </source>
</evidence>
<dbReference type="GO" id="GO:0016020">
    <property type="term" value="C:membrane"/>
    <property type="evidence" value="ECO:0007669"/>
    <property type="project" value="UniProtKB-SubCell"/>
</dbReference>
<dbReference type="RefSeq" id="XP_030531430.1">
    <property type="nucleotide sequence ID" value="XM_030675570.2"/>
</dbReference>
<dbReference type="SUPFAM" id="SSF56112">
    <property type="entry name" value="Protein kinase-like (PK-like)"/>
    <property type="match status" value="1"/>
</dbReference>
<keyword evidence="2" id="KW-0433">Leucine-rich repeat</keyword>
<keyword evidence="7" id="KW-0325">Glycoprotein</keyword>
<dbReference type="FunFam" id="1.10.510.10:FF:000657">
    <property type="entry name" value="Putative inactive leucine-rich repeat receptor-like protein kinase"/>
    <property type="match status" value="1"/>
</dbReference>
<gene>
    <name evidence="12" type="primary">LOC115741581</name>
</gene>
<proteinExistence type="predicted"/>
<name>A0A8B8P9C2_9MYRT</name>
<keyword evidence="9" id="KW-0732">Signal</keyword>
<dbReference type="Proteomes" id="UP000827889">
    <property type="component" value="Chromosome 6"/>
</dbReference>
<evidence type="ECO:0000256" key="6">
    <source>
        <dbReference type="ARBA" id="ARBA00023136"/>
    </source>
</evidence>
<dbReference type="InterPro" id="IPR011009">
    <property type="entry name" value="Kinase-like_dom_sf"/>
</dbReference>
<feature type="domain" description="Protein kinase" evidence="10">
    <location>
        <begin position="486"/>
        <end position="765"/>
    </location>
</feature>
<evidence type="ECO:0000256" key="7">
    <source>
        <dbReference type="ARBA" id="ARBA00023180"/>
    </source>
</evidence>
<evidence type="ECO:0000259" key="10">
    <source>
        <dbReference type="PROSITE" id="PS50011"/>
    </source>
</evidence>
<feature type="transmembrane region" description="Helical" evidence="8">
    <location>
        <begin position="395"/>
        <end position="420"/>
    </location>
</feature>
<dbReference type="PANTHER" id="PTHR48056">
    <property type="entry name" value="LRR RECEPTOR-LIKE SERINE/THREONINE-PROTEIN KINASE-RELATED"/>
    <property type="match status" value="1"/>
</dbReference>
<keyword evidence="6 8" id="KW-0472">Membrane</keyword>
<dbReference type="PANTHER" id="PTHR48056:SF61">
    <property type="entry name" value="PROTEIN KINASE DOMAIN-CONTAINING PROTEIN"/>
    <property type="match status" value="1"/>
</dbReference>
<dbReference type="InterPro" id="IPR001245">
    <property type="entry name" value="Ser-Thr/Tyr_kinase_cat_dom"/>
</dbReference>
<evidence type="ECO:0000256" key="3">
    <source>
        <dbReference type="ARBA" id="ARBA00022692"/>
    </source>
</evidence>
<dbReference type="GO" id="GO:0033612">
    <property type="term" value="F:receptor serine/threonine kinase binding"/>
    <property type="evidence" value="ECO:0007669"/>
    <property type="project" value="TreeGrafter"/>
</dbReference>
<keyword evidence="11" id="KW-1185">Reference proteome</keyword>
<dbReference type="Pfam" id="PF13855">
    <property type="entry name" value="LRR_8"/>
    <property type="match status" value="1"/>
</dbReference>
<evidence type="ECO:0000313" key="11">
    <source>
        <dbReference type="Proteomes" id="UP000827889"/>
    </source>
</evidence>
<evidence type="ECO:0000313" key="12">
    <source>
        <dbReference type="RefSeq" id="XP_030531430.1"/>
    </source>
</evidence>
<dbReference type="InterPro" id="IPR001611">
    <property type="entry name" value="Leu-rich_rpt"/>
</dbReference>
<comment type="subcellular location">
    <subcellularLocation>
        <location evidence="1">Membrane</location>
    </subcellularLocation>
</comment>
<dbReference type="Gene3D" id="3.80.10.10">
    <property type="entry name" value="Ribonuclease Inhibitor"/>
    <property type="match status" value="2"/>
</dbReference>
<keyword evidence="4" id="KW-0677">Repeat</keyword>
<evidence type="ECO:0000256" key="9">
    <source>
        <dbReference type="SAM" id="SignalP"/>
    </source>
</evidence>
<dbReference type="GO" id="GO:0004672">
    <property type="term" value="F:protein kinase activity"/>
    <property type="evidence" value="ECO:0007669"/>
    <property type="project" value="InterPro"/>
</dbReference>
<dbReference type="InterPro" id="IPR000719">
    <property type="entry name" value="Prot_kinase_dom"/>
</dbReference>
<feature type="chain" id="PRO_5034402821" evidence="9">
    <location>
        <begin position="22"/>
        <end position="765"/>
    </location>
</feature>
<dbReference type="InterPro" id="IPR050647">
    <property type="entry name" value="Plant_LRR-RLKs"/>
</dbReference>
<dbReference type="PROSITE" id="PS50011">
    <property type="entry name" value="PROTEIN_KINASE_DOM"/>
    <property type="match status" value="1"/>
</dbReference>
<dbReference type="PROSITE" id="PS51450">
    <property type="entry name" value="LRR"/>
    <property type="match status" value="1"/>
</dbReference>
<evidence type="ECO:0000256" key="1">
    <source>
        <dbReference type="ARBA" id="ARBA00004370"/>
    </source>
</evidence>
<dbReference type="KEGG" id="rarg:115741581"/>
<organism evidence="11 12">
    <name type="scientific">Rhodamnia argentea</name>
    <dbReference type="NCBI Taxonomy" id="178133"/>
    <lineage>
        <taxon>Eukaryota</taxon>
        <taxon>Viridiplantae</taxon>
        <taxon>Streptophyta</taxon>
        <taxon>Embryophyta</taxon>
        <taxon>Tracheophyta</taxon>
        <taxon>Spermatophyta</taxon>
        <taxon>Magnoliopsida</taxon>
        <taxon>eudicotyledons</taxon>
        <taxon>Gunneridae</taxon>
        <taxon>Pentapetalae</taxon>
        <taxon>rosids</taxon>
        <taxon>malvids</taxon>
        <taxon>Myrtales</taxon>
        <taxon>Myrtaceae</taxon>
        <taxon>Myrtoideae</taxon>
        <taxon>Myrteae</taxon>
        <taxon>Australasian group</taxon>
        <taxon>Rhodamnia</taxon>
    </lineage>
</organism>
<sequence>MGFRSHLSLFCFAFAWSLLIADTHQLQSSQTQVLLQLRKQLEYPPPLEIWNVHGVDFCSLPPSPTVNLTCENNFVTELKLAGDKALKGGYFEGFAVPNKTLSQNFSMDSFVSTLARLTSLKVLRLVSLGMWGPLPDKIHRLSSLEHLDLSSNFLYGSIPPRISAMVRLQTLVLDDNFFNGTVPNWFDALKNLTVLSLRNNRLRGEIPSSVNSVNTLSEVILSENEIDGKLPDLSRLRNLHVLNLSGNKLSSSLPALPKGLVMAFLNKNSFSGQVPKEYSQLNHLQYLDVSFNSLRGVPPSALFSLPNISYLSFASNMLSGSFPHDVDCSSKLGFVDFSNNRLRGSLPTCLSSKSGDLIVHSGGNCLSVDSQHQHAESYCLEIREVKQRGSGGKNVGVMVGVIGGGVVAFVLLASGFLILFTRYCSRGMSEQHLLRKPGLDDSEARFSSEILTSARYISEVAKINAQSLPPCRSFSFEELKVASNNFDETLLLGEGSYGKLYRGRLDNGMQVAIRCLPSRKYSIRNLRLRLDLLAKLRHPHLVCLLGHCIDGGVRDDPRINKVFLIYEYVNDGNFQALLSGNNPANVLTWSKRLAVLIGVARAVHFLHTGIIPGFFNNRLKTNNVLLNEHGMAKLSDYGLSVISGEIDKDGGDGEGPRSRQRRIFEDDAYSFGFIILESFIGPSIASRREEFLLNEMALLNRQDDGWQRIVDPFILTTSSRESLSIVISIAKKCMSFDGSRPSFEDVLWNLQYAAQVQATIDGEQK</sequence>